<comment type="similarity">
    <text evidence="2">Belongs to the peptidase A24 family.</text>
</comment>
<dbReference type="PATRIC" id="fig|1618417.4.peg.721"/>
<comment type="caution">
    <text evidence="10">The sequence shown here is derived from an EMBL/GenBank/DDBJ whole genome shotgun (WGS) entry which is preliminary data.</text>
</comment>
<dbReference type="PANTHER" id="PTHR30487">
    <property type="entry name" value="TYPE 4 PREPILIN-LIKE PROTEINS LEADER PEPTIDE-PROCESSING ENZYME"/>
    <property type="match status" value="1"/>
</dbReference>
<protein>
    <submittedName>
        <fullName evidence="10">Peptidase A24A domain protein</fullName>
    </submittedName>
</protein>
<dbReference type="Pfam" id="PF01478">
    <property type="entry name" value="Peptidase_A24"/>
    <property type="match status" value="1"/>
</dbReference>
<dbReference type="Pfam" id="PF06750">
    <property type="entry name" value="A24_N_bact"/>
    <property type="match status" value="1"/>
</dbReference>
<sequence>MYTWFILGLGLLFGLLLGSLAKALADRSVSNKSFWGRSYCESCKHKLSWYDLFPILSFVFTQGKCRYCQKKISFEYPLVEIITGILISILFYFYLPTNFLTLPVFPLTILVFDLIFKAFVIVVLVIVLITDIKEGLIPDRITYPAIVITFFYLLFISSVKIYMLYYSTINSSIGLYLLPPQSDYYLRHAQDIIVPFLQNILTSLGIGLFFLSLILATKGRGMGGGDMKLGVFIGLVLGFPLAVISLMLGFLTGAIVGILLLIIGKKKFGQTIPFGPFLSLGAILTIFWGEKILNWYINLKLG</sequence>
<dbReference type="GO" id="GO:0006465">
    <property type="term" value="P:signal peptide processing"/>
    <property type="evidence" value="ECO:0007669"/>
    <property type="project" value="TreeGrafter"/>
</dbReference>
<feature type="transmembrane region" description="Helical" evidence="7">
    <location>
        <begin position="107"/>
        <end position="129"/>
    </location>
</feature>
<evidence type="ECO:0000259" key="8">
    <source>
        <dbReference type="Pfam" id="PF01478"/>
    </source>
</evidence>
<evidence type="ECO:0000256" key="6">
    <source>
        <dbReference type="ARBA" id="ARBA00023136"/>
    </source>
</evidence>
<evidence type="ECO:0000313" key="11">
    <source>
        <dbReference type="Proteomes" id="UP000034448"/>
    </source>
</evidence>
<name>A0A0G0HTD5_9BACT</name>
<evidence type="ECO:0000313" key="10">
    <source>
        <dbReference type="EMBL" id="KKQ15289.1"/>
    </source>
</evidence>
<dbReference type="Proteomes" id="UP000034448">
    <property type="component" value="Unassembled WGS sequence"/>
</dbReference>
<evidence type="ECO:0000256" key="4">
    <source>
        <dbReference type="ARBA" id="ARBA00022692"/>
    </source>
</evidence>
<dbReference type="GO" id="GO:0004190">
    <property type="term" value="F:aspartic-type endopeptidase activity"/>
    <property type="evidence" value="ECO:0007669"/>
    <property type="project" value="InterPro"/>
</dbReference>
<feature type="domain" description="Prepilin type IV endopeptidase peptidase" evidence="8">
    <location>
        <begin position="119"/>
        <end position="258"/>
    </location>
</feature>
<reference evidence="10 11" key="1">
    <citation type="journal article" date="2015" name="Nature">
        <title>rRNA introns, odd ribosomes, and small enigmatic genomes across a large radiation of phyla.</title>
        <authorList>
            <person name="Brown C.T."/>
            <person name="Hug L.A."/>
            <person name="Thomas B.C."/>
            <person name="Sharon I."/>
            <person name="Castelle C.J."/>
            <person name="Singh A."/>
            <person name="Wilkins M.J."/>
            <person name="Williams K.H."/>
            <person name="Banfield J.F."/>
        </authorList>
    </citation>
    <scope>NUCLEOTIDE SEQUENCE [LARGE SCALE GENOMIC DNA]</scope>
</reference>
<feature type="transmembrane region" description="Helical" evidence="7">
    <location>
        <begin position="192"/>
        <end position="217"/>
    </location>
</feature>
<keyword evidence="5 7" id="KW-1133">Transmembrane helix</keyword>
<evidence type="ECO:0000259" key="9">
    <source>
        <dbReference type="Pfam" id="PF06750"/>
    </source>
</evidence>
<keyword evidence="4 7" id="KW-0812">Transmembrane</keyword>
<evidence type="ECO:0000256" key="7">
    <source>
        <dbReference type="SAM" id="Phobius"/>
    </source>
</evidence>
<dbReference type="GO" id="GO:0005886">
    <property type="term" value="C:plasma membrane"/>
    <property type="evidence" value="ECO:0007669"/>
    <property type="project" value="UniProtKB-SubCell"/>
</dbReference>
<dbReference type="Gene3D" id="1.20.120.1220">
    <property type="match status" value="1"/>
</dbReference>
<evidence type="ECO:0000256" key="5">
    <source>
        <dbReference type="ARBA" id="ARBA00022989"/>
    </source>
</evidence>
<evidence type="ECO:0000256" key="2">
    <source>
        <dbReference type="ARBA" id="ARBA00005801"/>
    </source>
</evidence>
<feature type="transmembrane region" description="Helical" evidence="7">
    <location>
        <begin position="274"/>
        <end position="297"/>
    </location>
</feature>
<dbReference type="InterPro" id="IPR050882">
    <property type="entry name" value="Prepilin_peptidase/N-MTase"/>
</dbReference>
<feature type="transmembrane region" description="Helical" evidence="7">
    <location>
        <begin position="77"/>
        <end position="95"/>
    </location>
</feature>
<evidence type="ECO:0000256" key="1">
    <source>
        <dbReference type="ARBA" id="ARBA00004651"/>
    </source>
</evidence>
<feature type="transmembrane region" description="Helical" evidence="7">
    <location>
        <begin position="229"/>
        <end position="262"/>
    </location>
</feature>
<dbReference type="AlphaFoldDB" id="A0A0G0HTD5"/>
<dbReference type="PANTHER" id="PTHR30487:SF0">
    <property type="entry name" value="PREPILIN LEADER PEPTIDASE_N-METHYLTRANSFERASE-RELATED"/>
    <property type="match status" value="1"/>
</dbReference>
<feature type="domain" description="Prepilin peptidase A24 N-terminal" evidence="9">
    <location>
        <begin position="12"/>
        <end position="92"/>
    </location>
</feature>
<proteinExistence type="inferred from homology"/>
<dbReference type="InterPro" id="IPR010627">
    <property type="entry name" value="Prepilin_pept_A24_N"/>
</dbReference>
<feature type="transmembrane region" description="Helical" evidence="7">
    <location>
        <begin position="141"/>
        <end position="165"/>
    </location>
</feature>
<accession>A0A0G0HTD5</accession>
<dbReference type="InterPro" id="IPR000045">
    <property type="entry name" value="Prepilin_IV_endopep_pep"/>
</dbReference>
<gene>
    <name evidence="10" type="ORF">US28_C0019G0022</name>
</gene>
<organism evidence="10 11">
    <name type="scientific">Candidatus Daviesbacteria bacterium GW2011_GWA1_36_8</name>
    <dbReference type="NCBI Taxonomy" id="1618417"/>
    <lineage>
        <taxon>Bacteria</taxon>
        <taxon>Candidatus Daviesiibacteriota</taxon>
    </lineage>
</organism>
<comment type="subcellular location">
    <subcellularLocation>
        <location evidence="1">Cell membrane</location>
        <topology evidence="1">Multi-pass membrane protein</topology>
    </subcellularLocation>
</comment>
<dbReference type="EMBL" id="LBSJ01000019">
    <property type="protein sequence ID" value="KKQ15289.1"/>
    <property type="molecule type" value="Genomic_DNA"/>
</dbReference>
<keyword evidence="6 7" id="KW-0472">Membrane</keyword>
<evidence type="ECO:0000256" key="3">
    <source>
        <dbReference type="ARBA" id="ARBA00022475"/>
    </source>
</evidence>
<keyword evidence="3" id="KW-1003">Cell membrane</keyword>